<evidence type="ECO:0000256" key="1">
    <source>
        <dbReference type="ARBA" id="ARBA00002841"/>
    </source>
</evidence>
<keyword evidence="6 7" id="KW-0592">Phosphate transport</keyword>
<comment type="caution">
    <text evidence="10">The sequence shown here is derived from an EMBL/GenBank/DDBJ whole genome shotgun (WGS) entry which is preliminary data.</text>
</comment>
<dbReference type="PIRSF" id="PIRSF002756">
    <property type="entry name" value="PstS"/>
    <property type="match status" value="1"/>
</dbReference>
<sequence>MTGKIRLAGHLAAALAVATLTLSGALSARSASAEDAPLVVRGAGATFPQPLYARWIQDYAQQHPEVRFEYEGVGSGAGVRRFLEGSVDFGASDAAMNDAELAKVDPDKGVIMLPMTAGMVVLAYNVPGIAGGLRLPRSVYLDIFAGKLRYWDHPRIRDANPDLELPHKAIVTVVRRESSGTTFAFTNHLGAIDPSWADSGPGVGKVVDWPGNAMTARGNEGVAHLVKITDGAIGFMAYEFAHRLELPMAALQNESGAFVPPGAKTGQAALASAEEIPEDLRVYLPDPAGQDAYPIVSYSWLLLYERYAEPKVAAALKGAIGWGLGQGQATAEEMGYIPLPETMTAKARETLARIH</sequence>
<name>A0A6M0K5F0_9GAMM</name>
<evidence type="ECO:0000256" key="8">
    <source>
        <dbReference type="SAM" id="SignalP"/>
    </source>
</evidence>
<evidence type="ECO:0000256" key="5">
    <source>
        <dbReference type="ARBA" id="ARBA00022448"/>
    </source>
</evidence>
<gene>
    <name evidence="10" type="primary">pstS</name>
    <name evidence="10" type="ORF">G3446_21790</name>
</gene>
<dbReference type="RefSeq" id="WP_164455255.1">
    <property type="nucleotide sequence ID" value="NZ_JAAIJQ010000093.1"/>
</dbReference>
<reference evidence="10 11" key="1">
    <citation type="submission" date="2020-02" db="EMBL/GenBank/DDBJ databases">
        <title>Genome sequences of Thiorhodococcus mannitoliphagus and Thiorhodococcus minor, purple sulfur photosynthetic bacteria in the gammaproteobacterial family, Chromatiaceae.</title>
        <authorList>
            <person name="Aviles F.A."/>
            <person name="Meyer T.E."/>
            <person name="Kyndt J.A."/>
        </authorList>
    </citation>
    <scope>NUCLEOTIDE SEQUENCE [LARGE SCALE GENOMIC DNA]</scope>
    <source>
        <strain evidence="10 11">DSM 11518</strain>
    </source>
</reference>
<dbReference type="InterPro" id="IPR024370">
    <property type="entry name" value="PBP_domain"/>
</dbReference>
<evidence type="ECO:0000313" key="10">
    <source>
        <dbReference type="EMBL" id="NEV64474.1"/>
    </source>
</evidence>
<dbReference type="Gene3D" id="3.40.190.10">
    <property type="entry name" value="Periplasmic binding protein-like II"/>
    <property type="match status" value="2"/>
</dbReference>
<dbReference type="NCBIfam" id="TIGR00975">
    <property type="entry name" value="3a0107s03"/>
    <property type="match status" value="1"/>
</dbReference>
<comment type="similarity">
    <text evidence="2 7">Belongs to the PstS family.</text>
</comment>
<evidence type="ECO:0000313" key="11">
    <source>
        <dbReference type="Proteomes" id="UP000483379"/>
    </source>
</evidence>
<dbReference type="GO" id="GO:0043190">
    <property type="term" value="C:ATP-binding cassette (ABC) transporter complex"/>
    <property type="evidence" value="ECO:0007669"/>
    <property type="project" value="InterPro"/>
</dbReference>
<feature type="domain" description="PBP" evidence="9">
    <location>
        <begin position="32"/>
        <end position="317"/>
    </location>
</feature>
<evidence type="ECO:0000256" key="4">
    <source>
        <dbReference type="ARBA" id="ARBA00021889"/>
    </source>
</evidence>
<dbReference type="GO" id="GO:0042301">
    <property type="term" value="F:phosphate ion binding"/>
    <property type="evidence" value="ECO:0007669"/>
    <property type="project" value="InterPro"/>
</dbReference>
<protein>
    <recommendedName>
        <fullName evidence="4 7">Phosphate-binding protein PstS</fullName>
    </recommendedName>
</protein>
<dbReference type="InterPro" id="IPR005673">
    <property type="entry name" value="ABC_phos-bd_PstS"/>
</dbReference>
<dbReference type="AlphaFoldDB" id="A0A6M0K5F0"/>
<keyword evidence="5 7" id="KW-0813">Transport</keyword>
<dbReference type="PANTHER" id="PTHR42996">
    <property type="entry name" value="PHOSPHATE-BINDING PROTEIN PSTS"/>
    <property type="match status" value="1"/>
</dbReference>
<dbReference type="Pfam" id="PF12849">
    <property type="entry name" value="PBP_like_2"/>
    <property type="match status" value="1"/>
</dbReference>
<comment type="subunit">
    <text evidence="3 7">The complex is composed of two ATP-binding proteins (PstB), two transmembrane proteins (PstC and PstA) and a solute-binding protein (PstS).</text>
</comment>
<organism evidence="10 11">
    <name type="scientific">Thiorhodococcus minor</name>
    <dbReference type="NCBI Taxonomy" id="57489"/>
    <lineage>
        <taxon>Bacteria</taxon>
        <taxon>Pseudomonadati</taxon>
        <taxon>Pseudomonadota</taxon>
        <taxon>Gammaproteobacteria</taxon>
        <taxon>Chromatiales</taxon>
        <taxon>Chromatiaceae</taxon>
        <taxon>Thiorhodococcus</taxon>
    </lineage>
</organism>
<evidence type="ECO:0000256" key="2">
    <source>
        <dbReference type="ARBA" id="ARBA00008725"/>
    </source>
</evidence>
<evidence type="ECO:0000256" key="6">
    <source>
        <dbReference type="ARBA" id="ARBA00022592"/>
    </source>
</evidence>
<evidence type="ECO:0000259" key="9">
    <source>
        <dbReference type="Pfam" id="PF12849"/>
    </source>
</evidence>
<dbReference type="GO" id="GO:0035435">
    <property type="term" value="P:phosphate ion transmembrane transport"/>
    <property type="evidence" value="ECO:0007669"/>
    <property type="project" value="InterPro"/>
</dbReference>
<dbReference type="EMBL" id="JAAIJQ010000093">
    <property type="protein sequence ID" value="NEV64474.1"/>
    <property type="molecule type" value="Genomic_DNA"/>
</dbReference>
<accession>A0A6M0K5F0</accession>
<keyword evidence="8" id="KW-0732">Signal</keyword>
<evidence type="ECO:0000256" key="3">
    <source>
        <dbReference type="ARBA" id="ARBA00011529"/>
    </source>
</evidence>
<dbReference type="SUPFAM" id="SSF53850">
    <property type="entry name" value="Periplasmic binding protein-like II"/>
    <property type="match status" value="1"/>
</dbReference>
<evidence type="ECO:0000256" key="7">
    <source>
        <dbReference type="PIRNR" id="PIRNR002756"/>
    </source>
</evidence>
<dbReference type="InterPro" id="IPR050962">
    <property type="entry name" value="Phosphate-bind_PstS"/>
</dbReference>
<feature type="chain" id="PRO_5026730446" description="Phosphate-binding protein PstS" evidence="8">
    <location>
        <begin position="34"/>
        <end position="355"/>
    </location>
</feature>
<comment type="function">
    <text evidence="1 7">Part of the ABC transporter complex PstSACB involved in phosphate import.</text>
</comment>
<keyword evidence="11" id="KW-1185">Reference proteome</keyword>
<dbReference type="Proteomes" id="UP000483379">
    <property type="component" value="Unassembled WGS sequence"/>
</dbReference>
<dbReference type="CDD" id="cd13565">
    <property type="entry name" value="PBP2_PstS"/>
    <property type="match status" value="1"/>
</dbReference>
<feature type="signal peptide" evidence="8">
    <location>
        <begin position="1"/>
        <end position="33"/>
    </location>
</feature>
<proteinExistence type="inferred from homology"/>
<dbReference type="PANTHER" id="PTHR42996:SF1">
    <property type="entry name" value="PHOSPHATE-BINDING PROTEIN PSTS"/>
    <property type="match status" value="1"/>
</dbReference>